<accession>A0A6N9YQ88</accession>
<reference evidence="2 3" key="1">
    <citation type="submission" date="2020-02" db="EMBL/GenBank/DDBJ databases">
        <authorList>
            <person name="Li X.-J."/>
            <person name="Feng X.-M."/>
        </authorList>
    </citation>
    <scope>NUCLEOTIDE SEQUENCE [LARGE SCALE GENOMIC DNA]</scope>
    <source>
        <strain evidence="2 3">CGMCC 4.7225</strain>
    </source>
</reference>
<feature type="transmembrane region" description="Helical" evidence="1">
    <location>
        <begin position="83"/>
        <end position="104"/>
    </location>
</feature>
<comment type="caution">
    <text evidence="2">The sequence shown here is derived from an EMBL/GenBank/DDBJ whole genome shotgun (WGS) entry which is preliminary data.</text>
</comment>
<name>A0A6N9YQ88_9ACTN</name>
<dbReference type="Pfam" id="PF19607">
    <property type="entry name" value="DUF6112"/>
    <property type="match status" value="1"/>
</dbReference>
<dbReference type="InterPro" id="IPR046094">
    <property type="entry name" value="DUF6112"/>
</dbReference>
<dbReference type="RefSeq" id="WP_163819911.1">
    <property type="nucleotide sequence ID" value="NZ_JAAGOB010000009.1"/>
</dbReference>
<protein>
    <submittedName>
        <fullName evidence="2">Uncharacterized protein</fullName>
    </submittedName>
</protein>
<evidence type="ECO:0000313" key="3">
    <source>
        <dbReference type="Proteomes" id="UP000469185"/>
    </source>
</evidence>
<keyword evidence="1" id="KW-1133">Transmembrane helix</keyword>
<feature type="transmembrane region" description="Helical" evidence="1">
    <location>
        <begin position="41"/>
        <end position="63"/>
    </location>
</feature>
<evidence type="ECO:0000313" key="2">
    <source>
        <dbReference type="EMBL" id="NED97142.1"/>
    </source>
</evidence>
<keyword evidence="1" id="KW-0812">Transmembrane</keyword>
<gene>
    <name evidence="2" type="ORF">G1H11_17730</name>
</gene>
<evidence type="ECO:0000256" key="1">
    <source>
        <dbReference type="SAM" id="Phobius"/>
    </source>
</evidence>
<dbReference type="Proteomes" id="UP000469185">
    <property type="component" value="Unassembled WGS sequence"/>
</dbReference>
<proteinExistence type="predicted"/>
<keyword evidence="1" id="KW-0472">Membrane</keyword>
<dbReference type="AlphaFoldDB" id="A0A6N9YQ88"/>
<keyword evidence="3" id="KW-1185">Reference proteome</keyword>
<dbReference type="EMBL" id="JAAGOB010000009">
    <property type="protein sequence ID" value="NED97142.1"/>
    <property type="molecule type" value="Genomic_DNA"/>
</dbReference>
<organism evidence="2 3">
    <name type="scientific">Phytoactinopolyspora alkaliphila</name>
    <dbReference type="NCBI Taxonomy" id="1783498"/>
    <lineage>
        <taxon>Bacteria</taxon>
        <taxon>Bacillati</taxon>
        <taxon>Actinomycetota</taxon>
        <taxon>Actinomycetes</taxon>
        <taxon>Jiangellales</taxon>
        <taxon>Jiangellaceae</taxon>
        <taxon>Phytoactinopolyspora</taxon>
    </lineage>
</organism>
<sequence length="116" mass="12094">MAVAEAIRVTVSGLYGSVLVFDPDIRPNEDAIPGIPALKDLLGGVLAFCLFASVGAVIASLLWWGFGRLSSNPQRMDTGKTALAWSMCAFVGFGALNTLTVWAWGIGQSIPLPGAA</sequence>